<dbReference type="GO" id="GO:0009401">
    <property type="term" value="P:phosphoenolpyruvate-dependent sugar phosphotransferase system"/>
    <property type="evidence" value="ECO:0007669"/>
    <property type="project" value="InterPro"/>
</dbReference>
<dbReference type="InterPro" id="IPR036390">
    <property type="entry name" value="WH_DNA-bd_sf"/>
</dbReference>
<dbReference type="Gene3D" id="1.10.1790.10">
    <property type="entry name" value="PRD domain"/>
    <property type="match status" value="1"/>
</dbReference>
<evidence type="ECO:0000259" key="3">
    <source>
        <dbReference type="PROSITE" id="PS51094"/>
    </source>
</evidence>
<keyword evidence="2" id="KW-0677">Repeat</keyword>
<feature type="domain" description="PTS EIIA type-2" evidence="3">
    <location>
        <begin position="544"/>
        <end position="685"/>
    </location>
</feature>
<dbReference type="Pfam" id="PF00874">
    <property type="entry name" value="PRD"/>
    <property type="match status" value="1"/>
</dbReference>
<dbReference type="InterPro" id="IPR036634">
    <property type="entry name" value="PRD_sf"/>
</dbReference>
<dbReference type="PANTHER" id="PTHR30185:SF9">
    <property type="entry name" value="MANNITOL-SPECIFIC PHOSPHOTRANSFERASE ENZYME IIA COMPONENT"/>
    <property type="match status" value="1"/>
</dbReference>
<organism evidence="5 6">
    <name type="scientific">Ligilactobacillus agilis DSM 20509</name>
    <dbReference type="NCBI Taxonomy" id="1423718"/>
    <lineage>
        <taxon>Bacteria</taxon>
        <taxon>Bacillati</taxon>
        <taxon>Bacillota</taxon>
        <taxon>Bacilli</taxon>
        <taxon>Lactobacillales</taxon>
        <taxon>Lactobacillaceae</taxon>
        <taxon>Ligilactobacillus</taxon>
    </lineage>
</organism>
<dbReference type="Proteomes" id="UP000051008">
    <property type="component" value="Unassembled WGS sequence"/>
</dbReference>
<dbReference type="InterPro" id="IPR002178">
    <property type="entry name" value="PTS_EIIA_type-2_dom"/>
</dbReference>
<reference evidence="5 6" key="1">
    <citation type="journal article" date="2015" name="Genome Announc.">
        <title>Expanding the biotechnology potential of lactobacilli through comparative genomics of 213 strains and associated genera.</title>
        <authorList>
            <person name="Sun Z."/>
            <person name="Harris H.M."/>
            <person name="McCann A."/>
            <person name="Guo C."/>
            <person name="Argimon S."/>
            <person name="Zhang W."/>
            <person name="Yang X."/>
            <person name="Jeffery I.B."/>
            <person name="Cooney J.C."/>
            <person name="Kagawa T.F."/>
            <person name="Liu W."/>
            <person name="Song Y."/>
            <person name="Salvetti E."/>
            <person name="Wrobel A."/>
            <person name="Rasinkangas P."/>
            <person name="Parkhill J."/>
            <person name="Rea M.C."/>
            <person name="O'Sullivan O."/>
            <person name="Ritari J."/>
            <person name="Douillard F.P."/>
            <person name="Paul Ross R."/>
            <person name="Yang R."/>
            <person name="Briner A.E."/>
            <person name="Felis G.E."/>
            <person name="de Vos W.M."/>
            <person name="Barrangou R."/>
            <person name="Klaenhammer T.R."/>
            <person name="Caufield P.W."/>
            <person name="Cui Y."/>
            <person name="Zhang H."/>
            <person name="O'Toole P.W."/>
        </authorList>
    </citation>
    <scope>NUCLEOTIDE SEQUENCE [LARGE SCALE GENOMIC DNA]</scope>
    <source>
        <strain evidence="5 6">DSM 20509</strain>
    </source>
</reference>
<dbReference type="SUPFAM" id="SSF46785">
    <property type="entry name" value="Winged helix' DNA-binding domain"/>
    <property type="match status" value="1"/>
</dbReference>
<evidence type="ECO:0000313" key="6">
    <source>
        <dbReference type="Proteomes" id="UP000051008"/>
    </source>
</evidence>
<dbReference type="InterPro" id="IPR016152">
    <property type="entry name" value="PTrfase/Anion_transptr"/>
</dbReference>
<name>A0A0R2AMB6_9LACO</name>
<dbReference type="PROSITE" id="PS51372">
    <property type="entry name" value="PRD_2"/>
    <property type="match status" value="1"/>
</dbReference>
<dbReference type="InterPro" id="IPR036388">
    <property type="entry name" value="WH-like_DNA-bd_sf"/>
</dbReference>
<dbReference type="Gene3D" id="3.40.930.10">
    <property type="entry name" value="Mannitol-specific EII, Chain A"/>
    <property type="match status" value="1"/>
</dbReference>
<dbReference type="Gene3D" id="1.10.10.10">
    <property type="entry name" value="Winged helix-like DNA-binding domain superfamily/Winged helix DNA-binding domain"/>
    <property type="match status" value="1"/>
</dbReference>
<sequence length="686" mass="77948">MLNRKTQELLNYLSDSPGYVTLEELMQHFNISRRTVFNRLKEINSYLLDNGFEEITNTPRLGYHLKSLPNSHGLKEHQKFDKLTKKERISKELWELVDGKIISINKLALEYNCTRNTIISDFKVIQSENPTLKLTNTNKGKFLISNEKEIRKIVLKYIQLKDPIIMAELQKLKYDKDYKIVVRLLAKKLNVILTEKTINHIANYMKFMTYRVTNGKVVKSVDRRLASLGLKDFLPISKDTLDKIFPNIEFLDGEAELLGEIIASSQALNIDVSDDSLDTQFENLSREIIFRFIQVTTSPINMNPILLKMLKNHLYSTYFRTKLDFPFYSSEIERIRTKYSEIIKYTKVACRPLEKFLGKKLPDSEIALISLYLGAINYSDSFLEKPSEKLKNALASDVLIVCSSGIGTSAILHNELAASYPTIHFSPPLEIRELYKIRDLHGALNAKLILTTTPINSNDFSLPVRQINAILSKKDKGIVSDALNTYVTRLYQMSETTTGIADIMDVISSYADIKDYSALKDALTSMISPESNNKVDNSKQLRIVDLMSQNDIIFSKESTIQRVIEEGTSVLERKGVVTKDYLSEINRLISQYGNYMHLSNGVFLAHAEPQDGVLKTGLSLVISKKGIPLSDGSVVKLVFVLAPGTSEEHSKALSEIVSIARSKEKVQAIVDIGDRNEIYQYLYFNI</sequence>
<dbReference type="Pfam" id="PF00359">
    <property type="entry name" value="PTS_EIIA_2"/>
    <property type="match status" value="1"/>
</dbReference>
<dbReference type="EMBL" id="AYYP01000018">
    <property type="protein sequence ID" value="KRM65225.1"/>
    <property type="molecule type" value="Genomic_DNA"/>
</dbReference>
<proteinExistence type="predicted"/>
<dbReference type="SUPFAM" id="SSF63520">
    <property type="entry name" value="PTS-regulatory domain, PRD"/>
    <property type="match status" value="1"/>
</dbReference>
<gene>
    <name evidence="5" type="ORF">FC14_GL001451</name>
</gene>
<dbReference type="OrthoDB" id="369398at2"/>
<dbReference type="SUPFAM" id="SSF55804">
    <property type="entry name" value="Phoshotransferase/anion transport protein"/>
    <property type="match status" value="1"/>
</dbReference>
<evidence type="ECO:0000256" key="1">
    <source>
        <dbReference type="ARBA" id="ARBA00022679"/>
    </source>
</evidence>
<evidence type="ECO:0000259" key="4">
    <source>
        <dbReference type="PROSITE" id="PS51372"/>
    </source>
</evidence>
<dbReference type="Pfam" id="PF08279">
    <property type="entry name" value="HTH_11"/>
    <property type="match status" value="1"/>
</dbReference>
<keyword evidence="6" id="KW-1185">Reference proteome</keyword>
<dbReference type="GO" id="GO:0008982">
    <property type="term" value="F:protein-N(PI)-phosphohistidine-sugar phosphotransferase activity"/>
    <property type="evidence" value="ECO:0007669"/>
    <property type="project" value="InterPro"/>
</dbReference>
<dbReference type="Gene3D" id="3.40.50.2300">
    <property type="match status" value="1"/>
</dbReference>
<dbReference type="PATRIC" id="fig|1423718.3.peg.1515"/>
<protein>
    <submittedName>
        <fullName evidence="5">Uncharacterized protein</fullName>
    </submittedName>
</protein>
<feature type="domain" description="PRD" evidence="4">
    <location>
        <begin position="276"/>
        <end position="383"/>
    </location>
</feature>
<dbReference type="SUPFAM" id="SSF52794">
    <property type="entry name" value="PTS system IIB component-like"/>
    <property type="match status" value="1"/>
</dbReference>
<keyword evidence="1" id="KW-0808">Transferase</keyword>
<comment type="caution">
    <text evidence="5">The sequence shown here is derived from an EMBL/GenBank/DDBJ whole genome shotgun (WGS) entry which is preliminary data.</text>
</comment>
<dbReference type="InterPro" id="IPR013196">
    <property type="entry name" value="HTH_11"/>
</dbReference>
<evidence type="ECO:0000256" key="2">
    <source>
        <dbReference type="ARBA" id="ARBA00022737"/>
    </source>
</evidence>
<dbReference type="GO" id="GO:0006355">
    <property type="term" value="P:regulation of DNA-templated transcription"/>
    <property type="evidence" value="ECO:0007669"/>
    <property type="project" value="InterPro"/>
</dbReference>
<dbReference type="RefSeq" id="WP_056976326.1">
    <property type="nucleotide sequence ID" value="NZ_AYYP01000018.1"/>
</dbReference>
<dbReference type="PROSITE" id="PS51094">
    <property type="entry name" value="PTS_EIIA_TYPE_2"/>
    <property type="match status" value="1"/>
</dbReference>
<dbReference type="InterPro" id="IPR036095">
    <property type="entry name" value="PTS_EIIB-like_sf"/>
</dbReference>
<dbReference type="PANTHER" id="PTHR30185">
    <property type="entry name" value="CRYPTIC BETA-GLUCOSIDE BGL OPERON ANTITERMINATOR"/>
    <property type="match status" value="1"/>
</dbReference>
<dbReference type="CDD" id="cd05568">
    <property type="entry name" value="PTS_IIB_bgl_like"/>
    <property type="match status" value="1"/>
</dbReference>
<evidence type="ECO:0000313" key="5">
    <source>
        <dbReference type="EMBL" id="KRM65225.1"/>
    </source>
</evidence>
<dbReference type="InterPro" id="IPR050661">
    <property type="entry name" value="BglG_antiterminators"/>
</dbReference>
<dbReference type="AlphaFoldDB" id="A0A0R2AMB6"/>
<dbReference type="InterPro" id="IPR011608">
    <property type="entry name" value="PRD"/>
</dbReference>
<accession>A0A0R2AMB6</accession>